<dbReference type="Pfam" id="PF13976">
    <property type="entry name" value="gag_pre-integrs"/>
    <property type="match status" value="1"/>
</dbReference>
<evidence type="ECO:0000259" key="1">
    <source>
        <dbReference type="Pfam" id="PF13976"/>
    </source>
</evidence>
<dbReference type="AlphaFoldDB" id="A0A0H5QTB8"/>
<feature type="non-terminal residue" evidence="2">
    <location>
        <position position="1"/>
    </location>
</feature>
<evidence type="ECO:0000313" key="2">
    <source>
        <dbReference type="EMBL" id="CRZ04781.1"/>
    </source>
</evidence>
<dbReference type="EMBL" id="HACM01004339">
    <property type="protein sequence ID" value="CRZ04781.1"/>
    <property type="molecule type" value="Transcribed_RNA"/>
</dbReference>
<reference evidence="2" key="1">
    <citation type="submission" date="2015-04" db="EMBL/GenBank/DDBJ databases">
        <title>The genome sequence of the plant pathogenic Rhizarian Plasmodiophora brassicae reveals insights in its biotrophic life cycle and the origin of chitin synthesis.</title>
        <authorList>
            <person name="Schwelm A."/>
            <person name="Fogelqvist J."/>
            <person name="Knaust A."/>
            <person name="Julke S."/>
            <person name="Lilja T."/>
            <person name="Dhandapani V."/>
            <person name="Bonilla-Rosso G."/>
            <person name="Karlsson M."/>
            <person name="Shevchenko A."/>
            <person name="Choi S.R."/>
            <person name="Kim H.G."/>
            <person name="Park J.Y."/>
            <person name="Lim Y.P."/>
            <person name="Ludwig-Muller J."/>
            <person name="Dixelius C."/>
        </authorList>
    </citation>
    <scope>NUCLEOTIDE SEQUENCE</scope>
    <source>
        <tissue evidence="2">Potato root galls</tissue>
    </source>
</reference>
<dbReference type="InterPro" id="IPR025724">
    <property type="entry name" value="GAG-pre-integrase_dom"/>
</dbReference>
<protein>
    <recommendedName>
        <fullName evidence="1">GAG-pre-integrase domain-containing protein</fullName>
    </recommendedName>
</protein>
<feature type="domain" description="GAG-pre-integrase" evidence="1">
    <location>
        <begin position="38"/>
        <end position="96"/>
    </location>
</feature>
<sequence>DNWKPPEGVIIGSANRGGDNLYNLPGHQHNCLRNEARNSALNCSQGRLEPVSWDLWHKRLFHLNPRDLREMFGTSEIQGDINAITKNCHGCFKGKMTGGHFPKRSKSVFTRAGMRFN</sequence>
<accession>A0A0H5QTB8</accession>
<proteinExistence type="predicted"/>
<organism evidence="2">
    <name type="scientific">Spongospora subterranea</name>
    <dbReference type="NCBI Taxonomy" id="70186"/>
    <lineage>
        <taxon>Eukaryota</taxon>
        <taxon>Sar</taxon>
        <taxon>Rhizaria</taxon>
        <taxon>Endomyxa</taxon>
        <taxon>Phytomyxea</taxon>
        <taxon>Plasmodiophorida</taxon>
        <taxon>Plasmodiophoridae</taxon>
        <taxon>Spongospora</taxon>
    </lineage>
</organism>
<name>A0A0H5QTB8_9EUKA</name>